<name>A0AAJ5ICX9_9PSED</name>
<dbReference type="EMBL" id="CP101700">
    <property type="protein sequence ID" value="UUC21383.1"/>
    <property type="molecule type" value="Genomic_DNA"/>
</dbReference>
<dbReference type="AlphaFoldDB" id="A0AAJ5ICX9"/>
<proteinExistence type="predicted"/>
<dbReference type="RefSeq" id="WP_256382117.1">
    <property type="nucleotide sequence ID" value="NZ_CP101700.1"/>
</dbReference>
<evidence type="ECO:0000313" key="1">
    <source>
        <dbReference type="EMBL" id="UUC21383.1"/>
    </source>
</evidence>
<reference evidence="1" key="1">
    <citation type="submission" date="2022-07" db="EMBL/GenBank/DDBJ databases">
        <title>Complete genome of MD9.</title>
        <authorList>
            <person name="Cao G."/>
        </authorList>
    </citation>
    <scope>NUCLEOTIDE SEQUENCE</scope>
    <source>
        <strain evidence="1">MD9</strain>
    </source>
</reference>
<dbReference type="Proteomes" id="UP001058744">
    <property type="component" value="Chromosome"/>
</dbReference>
<accession>A0AAJ5ICX9</accession>
<organism evidence="1 2">
    <name type="scientific">Pseudomonas asiatica</name>
    <dbReference type="NCBI Taxonomy" id="2219225"/>
    <lineage>
        <taxon>Bacteria</taxon>
        <taxon>Pseudomonadati</taxon>
        <taxon>Pseudomonadota</taxon>
        <taxon>Gammaproteobacteria</taxon>
        <taxon>Pseudomonadales</taxon>
        <taxon>Pseudomonadaceae</taxon>
        <taxon>Pseudomonas</taxon>
    </lineage>
</organism>
<sequence length="77" mass="8595">MIPLHYPGSLSNPGSLFDREIEALGSAGMLGCWEQNKELLTEAVLKSDHPALQFEPGRVFDILLFMQQDPNRKLIAV</sequence>
<protein>
    <submittedName>
        <fullName evidence="1">Uncharacterized protein</fullName>
    </submittedName>
</protein>
<evidence type="ECO:0000313" key="2">
    <source>
        <dbReference type="Proteomes" id="UP001058744"/>
    </source>
</evidence>
<gene>
    <name evidence="1" type="ORF">NOV18_13235</name>
</gene>